<dbReference type="EC" id="3.1.3.16" evidence="4"/>
<feature type="compositionally biased region" description="Pro residues" evidence="12">
    <location>
        <begin position="20"/>
        <end position="31"/>
    </location>
</feature>
<dbReference type="Gramene" id="TraesPARA_EIv1.0_1876400.1">
    <property type="protein sequence ID" value="TraesPARA_EIv1.0_1876400.1.CDS"/>
    <property type="gene ID" value="TraesPARA_EIv1.0_1876400"/>
</dbReference>
<dbReference type="PROSITE" id="PS51746">
    <property type="entry name" value="PPM_2"/>
    <property type="match status" value="1"/>
</dbReference>
<dbReference type="SMR" id="A0A3B6N1K0"/>
<keyword evidence="8" id="KW-0904">Protein phosphatase</keyword>
<evidence type="ECO:0000256" key="10">
    <source>
        <dbReference type="ARBA" id="ARBA00047761"/>
    </source>
</evidence>
<dbReference type="Gramene" id="TraesMAC5D03G03215910.1">
    <property type="protein sequence ID" value="TraesMAC5D03G03215910.1"/>
    <property type="gene ID" value="TraesMAC5D03G03215910"/>
</dbReference>
<dbReference type="OMA" id="SCACLAY"/>
<keyword evidence="9" id="KW-0464">Manganese</keyword>
<dbReference type="GeneID" id="123123612"/>
<evidence type="ECO:0000256" key="6">
    <source>
        <dbReference type="ARBA" id="ARBA00022801"/>
    </source>
</evidence>
<dbReference type="AlphaFoldDB" id="A0A3B6N1K0"/>
<evidence type="ECO:0000256" key="12">
    <source>
        <dbReference type="SAM" id="MobiDB-lite"/>
    </source>
</evidence>
<gene>
    <name evidence="14" type="primary">LOC123123612</name>
</gene>
<dbReference type="Gramene" id="TraesLDM5D03G03222040.1">
    <property type="protein sequence ID" value="TraesLDM5D03G03222040.1"/>
    <property type="gene ID" value="TraesLDM5D03G03222040"/>
</dbReference>
<dbReference type="Proteomes" id="UP000019116">
    <property type="component" value="Chromosome 5D"/>
</dbReference>
<dbReference type="Gramene" id="TraesWEE_scaffold_088914_01G000200.1">
    <property type="protein sequence ID" value="TraesWEE_scaffold_088914_01G000200.1"/>
    <property type="gene ID" value="TraesWEE_scaffold_088914_01G000200"/>
</dbReference>
<dbReference type="Gene3D" id="3.60.40.10">
    <property type="entry name" value="PPM-type phosphatase domain"/>
    <property type="match status" value="1"/>
</dbReference>
<evidence type="ECO:0000313" key="15">
    <source>
        <dbReference type="Proteomes" id="UP000019116"/>
    </source>
</evidence>
<dbReference type="GO" id="GO:1902531">
    <property type="term" value="P:regulation of intracellular signal transduction"/>
    <property type="evidence" value="ECO:0000318"/>
    <property type="project" value="GO_Central"/>
</dbReference>
<name>A0A3B6N1K0_WHEAT</name>
<dbReference type="Gramene" id="TraesJUL5D03G03242370.1">
    <property type="protein sequence ID" value="TraesJUL5D03G03242370.1"/>
    <property type="gene ID" value="TraesJUL5D03G03242370"/>
</dbReference>
<dbReference type="SMART" id="SM00332">
    <property type="entry name" value="PP2Cc"/>
    <property type="match status" value="1"/>
</dbReference>
<dbReference type="OrthoDB" id="420076at2759"/>
<reference evidence="14" key="2">
    <citation type="submission" date="2018-10" db="UniProtKB">
        <authorList>
            <consortium name="EnsemblPlants"/>
        </authorList>
    </citation>
    <scope>IDENTIFICATION</scope>
</reference>
<feature type="compositionally biased region" description="Low complexity" evidence="12">
    <location>
        <begin position="32"/>
        <end position="41"/>
    </location>
</feature>
<comment type="cofactor">
    <cofactor evidence="1">
        <name>Mn(2+)</name>
        <dbReference type="ChEBI" id="CHEBI:29035"/>
    </cofactor>
</comment>
<dbReference type="Gramene" id="TraesSYM5D03G03158070.1">
    <property type="protein sequence ID" value="TraesSYM5D03G03158070.1"/>
    <property type="gene ID" value="TraesSYM5D03G03158070"/>
</dbReference>
<protein>
    <recommendedName>
        <fullName evidence="4">protein-serine/threonine phosphatase</fullName>
        <ecNumber evidence="4">3.1.3.16</ecNumber>
    </recommendedName>
</protein>
<dbReference type="KEGG" id="taes:123123612"/>
<evidence type="ECO:0000256" key="9">
    <source>
        <dbReference type="ARBA" id="ARBA00023211"/>
    </source>
</evidence>
<dbReference type="Gramene" id="TraesROB_scaffold_040531_01G000200.1">
    <property type="protein sequence ID" value="TraesROB_scaffold_040531_01G000200.1"/>
    <property type="gene ID" value="TraesROB_scaffold_040531_01G000200"/>
</dbReference>
<dbReference type="CDD" id="cd00143">
    <property type="entry name" value="PP2Cc"/>
    <property type="match status" value="1"/>
</dbReference>
<dbReference type="STRING" id="4565.A0A3B6N1K0"/>
<dbReference type="InterPro" id="IPR036457">
    <property type="entry name" value="PPM-type-like_dom_sf"/>
</dbReference>
<dbReference type="SUPFAM" id="SSF81606">
    <property type="entry name" value="PP2C-like"/>
    <property type="match status" value="1"/>
</dbReference>
<proteinExistence type="inferred from homology"/>
<reference evidence="14" key="1">
    <citation type="submission" date="2018-08" db="EMBL/GenBank/DDBJ databases">
        <authorList>
            <person name="Rossello M."/>
        </authorList>
    </citation>
    <scope>NUCLEOTIDE SEQUENCE [LARGE SCALE GENOMIC DNA]</scope>
    <source>
        <strain evidence="14">cv. Chinese Spring</strain>
    </source>
</reference>
<feature type="region of interest" description="Disordered" evidence="12">
    <location>
        <begin position="17"/>
        <end position="41"/>
    </location>
</feature>
<evidence type="ECO:0000256" key="5">
    <source>
        <dbReference type="ARBA" id="ARBA00022723"/>
    </source>
</evidence>
<dbReference type="Gramene" id="TraesCS5D03G1114100.1">
    <property type="protein sequence ID" value="TraesCS5D03G1114100.1.CDS"/>
    <property type="gene ID" value="TraesCS5D03G1114100"/>
</dbReference>
<dbReference type="Gramene" id="TraesARI5D03G03170910.1">
    <property type="protein sequence ID" value="TraesARI5D03G03170910.1"/>
    <property type="gene ID" value="TraesARI5D03G03170910"/>
</dbReference>
<keyword evidence="15" id="KW-1185">Reference proteome</keyword>
<dbReference type="InterPro" id="IPR001932">
    <property type="entry name" value="PPM-type_phosphatase-like_dom"/>
</dbReference>
<comment type="catalytic activity">
    <reaction evidence="11">
        <text>O-phospho-L-threonyl-[protein] + H2O = L-threonyl-[protein] + phosphate</text>
        <dbReference type="Rhea" id="RHEA:47004"/>
        <dbReference type="Rhea" id="RHEA-COMP:11060"/>
        <dbReference type="Rhea" id="RHEA-COMP:11605"/>
        <dbReference type="ChEBI" id="CHEBI:15377"/>
        <dbReference type="ChEBI" id="CHEBI:30013"/>
        <dbReference type="ChEBI" id="CHEBI:43474"/>
        <dbReference type="ChEBI" id="CHEBI:61977"/>
        <dbReference type="EC" id="3.1.3.16"/>
    </reaction>
</comment>
<comment type="similarity">
    <text evidence="3">Belongs to the PP2C family.</text>
</comment>
<evidence type="ECO:0000256" key="8">
    <source>
        <dbReference type="ARBA" id="ARBA00022912"/>
    </source>
</evidence>
<dbReference type="Pfam" id="PF00481">
    <property type="entry name" value="PP2C"/>
    <property type="match status" value="1"/>
</dbReference>
<dbReference type="FunFam" id="3.60.40.10:FF:000020">
    <property type="entry name" value="Probable protein phosphatase 2C 42"/>
    <property type="match status" value="1"/>
</dbReference>
<dbReference type="Gramene" id="TraesJAG5D03G03214070.1">
    <property type="protein sequence ID" value="TraesJAG5D03G03214070.1"/>
    <property type="gene ID" value="TraesJAG5D03G03214070"/>
</dbReference>
<evidence type="ECO:0000256" key="11">
    <source>
        <dbReference type="ARBA" id="ARBA00048336"/>
    </source>
</evidence>
<dbReference type="GO" id="GO:0004722">
    <property type="term" value="F:protein serine/threonine phosphatase activity"/>
    <property type="evidence" value="ECO:0000318"/>
    <property type="project" value="GO_Central"/>
</dbReference>
<evidence type="ECO:0000256" key="7">
    <source>
        <dbReference type="ARBA" id="ARBA00022842"/>
    </source>
</evidence>
<comment type="cofactor">
    <cofactor evidence="2">
        <name>Mg(2+)</name>
        <dbReference type="ChEBI" id="CHEBI:18420"/>
    </cofactor>
</comment>
<dbReference type="Gramene" id="TraesLAC5D03G03172940.1">
    <property type="protein sequence ID" value="TraesLAC5D03G03172940.1"/>
    <property type="gene ID" value="TraesLAC5D03G03172940"/>
</dbReference>
<dbReference type="EnsemblPlants" id="TraesCS5D02G510100.1">
    <property type="protein sequence ID" value="TraesCS5D02G510100.1"/>
    <property type="gene ID" value="TraesCS5D02G510100"/>
</dbReference>
<dbReference type="Gramene" id="TraesCLE_scaffold_059703_01G000200.1">
    <property type="protein sequence ID" value="TraesCLE_scaffold_059703_01G000200.1"/>
    <property type="gene ID" value="TraesCLE_scaffold_059703_01G000200"/>
</dbReference>
<organism evidence="14">
    <name type="scientific">Triticum aestivum</name>
    <name type="common">Wheat</name>
    <dbReference type="NCBI Taxonomy" id="4565"/>
    <lineage>
        <taxon>Eukaryota</taxon>
        <taxon>Viridiplantae</taxon>
        <taxon>Streptophyta</taxon>
        <taxon>Embryophyta</taxon>
        <taxon>Tracheophyta</taxon>
        <taxon>Spermatophyta</taxon>
        <taxon>Magnoliopsida</taxon>
        <taxon>Liliopsida</taxon>
        <taxon>Poales</taxon>
        <taxon>Poaceae</taxon>
        <taxon>BOP clade</taxon>
        <taxon>Pooideae</taxon>
        <taxon>Triticodae</taxon>
        <taxon>Triticeae</taxon>
        <taxon>Triticinae</taxon>
        <taxon>Triticum</taxon>
    </lineage>
</organism>
<evidence type="ECO:0000256" key="3">
    <source>
        <dbReference type="ARBA" id="ARBA00006702"/>
    </source>
</evidence>
<dbReference type="InterPro" id="IPR015655">
    <property type="entry name" value="PP2C"/>
</dbReference>
<evidence type="ECO:0000313" key="14">
    <source>
        <dbReference type="EnsemblPlants" id="TraesCS5D02G510100.1"/>
    </source>
</evidence>
<evidence type="ECO:0000256" key="1">
    <source>
        <dbReference type="ARBA" id="ARBA00001936"/>
    </source>
</evidence>
<accession>A0A3B6N1K0</accession>
<dbReference type="PANTHER" id="PTHR47992">
    <property type="entry name" value="PROTEIN PHOSPHATASE"/>
    <property type="match status" value="1"/>
</dbReference>
<evidence type="ECO:0000256" key="2">
    <source>
        <dbReference type="ARBA" id="ARBA00001946"/>
    </source>
</evidence>
<dbReference type="RefSeq" id="XP_044400083.1">
    <property type="nucleotide sequence ID" value="XM_044544148.1"/>
</dbReference>
<dbReference type="Gramene" id="TraesKAR5D01G0391510.1">
    <property type="protein sequence ID" value="cds.TraesKAR5D01G0391510.1"/>
    <property type="gene ID" value="TraesKAR5D01G0391510"/>
</dbReference>
<feature type="domain" description="PPM-type phosphatase" evidence="13">
    <location>
        <begin position="61"/>
        <end position="362"/>
    </location>
</feature>
<comment type="catalytic activity">
    <reaction evidence="10">
        <text>O-phospho-L-seryl-[protein] + H2O = L-seryl-[protein] + phosphate</text>
        <dbReference type="Rhea" id="RHEA:20629"/>
        <dbReference type="Rhea" id="RHEA-COMP:9863"/>
        <dbReference type="Rhea" id="RHEA-COMP:11604"/>
        <dbReference type="ChEBI" id="CHEBI:15377"/>
        <dbReference type="ChEBI" id="CHEBI:29999"/>
        <dbReference type="ChEBI" id="CHEBI:43474"/>
        <dbReference type="ChEBI" id="CHEBI:83421"/>
        <dbReference type="EC" id="3.1.3.16"/>
    </reaction>
</comment>
<evidence type="ECO:0000259" key="13">
    <source>
        <dbReference type="PROSITE" id="PS51746"/>
    </source>
</evidence>
<dbReference type="Gramene" id="TraesNOR5D03G03246980.1">
    <property type="protein sequence ID" value="TraesNOR5D03G03246980.1"/>
    <property type="gene ID" value="TraesNOR5D03G03246980"/>
</dbReference>
<dbReference type="Gramene" id="TraesSTA5D03G03207830.1">
    <property type="protein sequence ID" value="TraesSTA5D03G03207830.1"/>
    <property type="gene ID" value="TraesSTA5D03G03207830"/>
</dbReference>
<sequence>MLGGLLRFLSACGGSWQTSPAPPHAAPPPASDPSSDASASASEGRDGLLWWRDLARCAAGDVSAALVQANQTLEDQCRLHSAPPLGTLLAVLDGHAGHAAARFACDHLLPTLLEAASGPGGVTADAIRDAFAATEAAFIAQVSSQWDTNPDLATVGSCCLVGVVHERTLFVANLGDSRAVLGKKVGRSGQIVAEQLSTEHNANDEAVRQELMAQHPDDPQIVALKHGVWRVKGIIQVSRSLGDAYLKDAKYNTERIKPKFRVSEPFSRPIMSAEPTIVSRSLEPSDCFVIFASDGLWEHLTNQEAVEIVHNNQRAGSAKRLIKAALQEAARKREMRYSDLMRIDKKVRRHFHDDITVIVLFINHELLAKGNAQVPPLSIRSALDH</sequence>
<evidence type="ECO:0000256" key="4">
    <source>
        <dbReference type="ARBA" id="ARBA00013081"/>
    </source>
</evidence>
<dbReference type="GO" id="GO:0046872">
    <property type="term" value="F:metal ion binding"/>
    <property type="evidence" value="ECO:0007669"/>
    <property type="project" value="UniProtKB-KW"/>
</dbReference>
<keyword evidence="7" id="KW-0460">Magnesium</keyword>
<keyword evidence="5" id="KW-0479">Metal-binding</keyword>
<keyword evidence="6" id="KW-0378">Hydrolase</keyword>
<dbReference type="Gramene" id="TraesCAD_scaffold_068106_01G000200.1">
    <property type="protein sequence ID" value="TraesCAD_scaffold_068106_01G000200.1"/>
    <property type="gene ID" value="TraesCAD_scaffold_068106_01G000200"/>
</dbReference>
<dbReference type="Gramene" id="TraesCS5D02G510100.1">
    <property type="protein sequence ID" value="TraesCS5D02G510100.1"/>
    <property type="gene ID" value="TraesCS5D02G510100"/>
</dbReference>